<evidence type="ECO:0000256" key="3">
    <source>
        <dbReference type="SAM" id="MobiDB-lite"/>
    </source>
</evidence>
<protein>
    <submittedName>
        <fullName evidence="4">Uncharacterized protein</fullName>
    </submittedName>
</protein>
<dbReference type="PANTHER" id="PTHR23077:SF171">
    <property type="entry name" value="NUCLEAR VALOSIN-CONTAINING PROTEIN-LIKE"/>
    <property type="match status" value="1"/>
</dbReference>
<dbReference type="Gene3D" id="1.10.8.60">
    <property type="match status" value="1"/>
</dbReference>
<reference evidence="4 5" key="1">
    <citation type="submission" date="2024-10" db="EMBL/GenBank/DDBJ databases">
        <title>Updated reference genomes for cyclostephanoid diatoms.</title>
        <authorList>
            <person name="Roberts W.R."/>
            <person name="Alverson A.J."/>
        </authorList>
    </citation>
    <scope>NUCLEOTIDE SEQUENCE [LARGE SCALE GENOMIC DNA]</scope>
    <source>
        <strain evidence="4 5">AJA276-08</strain>
    </source>
</reference>
<dbReference type="InterPro" id="IPR050168">
    <property type="entry name" value="AAA_ATPase_domain"/>
</dbReference>
<dbReference type="SUPFAM" id="SSF52540">
    <property type="entry name" value="P-loop containing nucleoside triphosphate hydrolases"/>
    <property type="match status" value="1"/>
</dbReference>
<gene>
    <name evidence="4" type="ORF">ACHAW5_004274</name>
</gene>
<name>A0ABD3MC66_9STRA</name>
<dbReference type="InterPro" id="IPR027417">
    <property type="entry name" value="P-loop_NTPase"/>
</dbReference>
<evidence type="ECO:0000256" key="1">
    <source>
        <dbReference type="ARBA" id="ARBA00022741"/>
    </source>
</evidence>
<evidence type="ECO:0000313" key="5">
    <source>
        <dbReference type="Proteomes" id="UP001530315"/>
    </source>
</evidence>
<dbReference type="EMBL" id="JALLAZ020001846">
    <property type="protein sequence ID" value="KAL3761710.1"/>
    <property type="molecule type" value="Genomic_DNA"/>
</dbReference>
<feature type="region of interest" description="Disordered" evidence="3">
    <location>
        <begin position="1"/>
        <end position="20"/>
    </location>
</feature>
<keyword evidence="1" id="KW-0547">Nucleotide-binding</keyword>
<accession>A0ABD3MC66</accession>
<evidence type="ECO:0000256" key="2">
    <source>
        <dbReference type="ARBA" id="ARBA00022840"/>
    </source>
</evidence>
<dbReference type="AlphaFoldDB" id="A0ABD3MC66"/>
<evidence type="ECO:0000313" key="4">
    <source>
        <dbReference type="EMBL" id="KAL3761710.1"/>
    </source>
</evidence>
<sequence>MNKNSMQSLGGGGSREGRSSAMPAWQGLSVLELTHSFISIRLLAKMDGADGLWVFQLYWIGLTNKPTLIDPHLRSKSRFPHFFSLMPPFRGTSYNATLHIQDETRQRIESSQAYHNASAMYSLSPERFEVQIEVPKPRTVEQRIAILKVHTERYSLFATHEHRTPPIIFDVVETEKKASPRDELLDIIAVECDGMSGASLAGVARAAASRALKERGNSIADCLVAQGDFEKAIEDVFESARSGNHTRVSHNSRWR</sequence>
<dbReference type="GO" id="GO:0005524">
    <property type="term" value="F:ATP binding"/>
    <property type="evidence" value="ECO:0007669"/>
    <property type="project" value="UniProtKB-KW"/>
</dbReference>
<dbReference type="Proteomes" id="UP001530315">
    <property type="component" value="Unassembled WGS sequence"/>
</dbReference>
<dbReference type="PANTHER" id="PTHR23077">
    <property type="entry name" value="AAA-FAMILY ATPASE"/>
    <property type="match status" value="1"/>
</dbReference>
<comment type="caution">
    <text evidence="4">The sequence shown here is derived from an EMBL/GenBank/DDBJ whole genome shotgun (WGS) entry which is preliminary data.</text>
</comment>
<keyword evidence="2" id="KW-0067">ATP-binding</keyword>
<proteinExistence type="predicted"/>
<organism evidence="4 5">
    <name type="scientific">Stephanodiscus triporus</name>
    <dbReference type="NCBI Taxonomy" id="2934178"/>
    <lineage>
        <taxon>Eukaryota</taxon>
        <taxon>Sar</taxon>
        <taxon>Stramenopiles</taxon>
        <taxon>Ochrophyta</taxon>
        <taxon>Bacillariophyta</taxon>
        <taxon>Coscinodiscophyceae</taxon>
        <taxon>Thalassiosirophycidae</taxon>
        <taxon>Stephanodiscales</taxon>
        <taxon>Stephanodiscaceae</taxon>
        <taxon>Stephanodiscus</taxon>
    </lineage>
</organism>
<keyword evidence="5" id="KW-1185">Reference proteome</keyword>